<keyword evidence="14" id="KW-1185">Reference proteome</keyword>
<evidence type="ECO:0000256" key="5">
    <source>
        <dbReference type="ARBA" id="ARBA00022737"/>
    </source>
</evidence>
<dbReference type="PANTHER" id="PTHR45683">
    <property type="entry name" value="MITOCHONDRIAL NICOTINAMIDE ADENINE DINUCLEOTIDE TRANSPORTER 1-RELATED-RELATED"/>
    <property type="match status" value="1"/>
</dbReference>
<dbReference type="InterPro" id="IPR023395">
    <property type="entry name" value="MCP_dom_sf"/>
</dbReference>
<feature type="compositionally biased region" description="Low complexity" evidence="10">
    <location>
        <begin position="355"/>
        <end position="372"/>
    </location>
</feature>
<feature type="repeat" description="Solcar" evidence="8">
    <location>
        <begin position="235"/>
        <end position="323"/>
    </location>
</feature>
<dbReference type="PRINTS" id="PR00926">
    <property type="entry name" value="MITOCARRIER"/>
</dbReference>
<dbReference type="GO" id="GO:0015215">
    <property type="term" value="F:nucleotide transmembrane transporter activity"/>
    <property type="evidence" value="ECO:0007669"/>
    <property type="project" value="UniProtKB-ARBA"/>
</dbReference>
<feature type="compositionally biased region" description="Low complexity" evidence="10">
    <location>
        <begin position="8"/>
        <end position="17"/>
    </location>
</feature>
<evidence type="ECO:0000256" key="7">
    <source>
        <dbReference type="ARBA" id="ARBA00023136"/>
    </source>
</evidence>
<protein>
    <submittedName>
        <fullName evidence="12">Uncharacterized protein</fullName>
    </submittedName>
</protein>
<dbReference type="Pfam" id="PF00153">
    <property type="entry name" value="Mito_carr"/>
    <property type="match status" value="3"/>
</dbReference>
<dbReference type="InterPro" id="IPR044712">
    <property type="entry name" value="SLC25A32-like"/>
</dbReference>
<comment type="subcellular location">
    <subcellularLocation>
        <location evidence="1">Membrane</location>
        <topology evidence="1">Multi-pass membrane protein</topology>
    </subcellularLocation>
</comment>
<dbReference type="Proteomes" id="UP000256970">
    <property type="component" value="Unassembled WGS sequence"/>
</dbReference>
<evidence type="ECO:0000256" key="8">
    <source>
        <dbReference type="PROSITE-ProRule" id="PRU00282"/>
    </source>
</evidence>
<dbReference type="InterPro" id="IPR018108">
    <property type="entry name" value="MCP_transmembrane"/>
</dbReference>
<evidence type="ECO:0000256" key="10">
    <source>
        <dbReference type="SAM" id="MobiDB-lite"/>
    </source>
</evidence>
<evidence type="ECO:0000256" key="9">
    <source>
        <dbReference type="RuleBase" id="RU000488"/>
    </source>
</evidence>
<evidence type="ECO:0000256" key="11">
    <source>
        <dbReference type="SAM" id="Phobius"/>
    </source>
</evidence>
<dbReference type="SUPFAM" id="SSF103506">
    <property type="entry name" value="Mitochondrial carrier"/>
    <property type="match status" value="1"/>
</dbReference>
<dbReference type="STRING" id="3088.A0A383W4B9"/>
<evidence type="ECO:0000313" key="12">
    <source>
        <dbReference type="EMBL" id="SZX71972.1"/>
    </source>
</evidence>
<keyword evidence="4 8" id="KW-0812">Transmembrane</keyword>
<keyword evidence="7 8" id="KW-0472">Membrane</keyword>
<evidence type="ECO:0000256" key="1">
    <source>
        <dbReference type="ARBA" id="ARBA00004141"/>
    </source>
</evidence>
<feature type="transmembrane region" description="Helical" evidence="11">
    <location>
        <begin position="27"/>
        <end position="47"/>
    </location>
</feature>
<dbReference type="GO" id="GO:0016020">
    <property type="term" value="C:membrane"/>
    <property type="evidence" value="ECO:0007669"/>
    <property type="project" value="UniProtKB-SubCell"/>
</dbReference>
<dbReference type="EMBL" id="FNXT01001321">
    <property type="protein sequence ID" value="SZX78472.1"/>
    <property type="molecule type" value="Genomic_DNA"/>
</dbReference>
<feature type="region of interest" description="Disordered" evidence="10">
    <location>
        <begin position="328"/>
        <end position="402"/>
    </location>
</feature>
<dbReference type="PROSITE" id="PS50920">
    <property type="entry name" value="SOLCAR"/>
    <property type="match status" value="3"/>
</dbReference>
<evidence type="ECO:0000256" key="2">
    <source>
        <dbReference type="ARBA" id="ARBA00006375"/>
    </source>
</evidence>
<evidence type="ECO:0000256" key="4">
    <source>
        <dbReference type="ARBA" id="ARBA00022692"/>
    </source>
</evidence>
<name>A0A383W4B9_TETOB</name>
<feature type="repeat" description="Solcar" evidence="8">
    <location>
        <begin position="127"/>
        <end position="219"/>
    </location>
</feature>
<reference evidence="12 14" key="1">
    <citation type="submission" date="2016-10" db="EMBL/GenBank/DDBJ databases">
        <authorList>
            <person name="Cai Z."/>
        </authorList>
    </citation>
    <scope>NUCLEOTIDE SEQUENCE [LARGE SCALE GENOMIC DNA]</scope>
</reference>
<dbReference type="InterPro" id="IPR002067">
    <property type="entry name" value="MCP"/>
</dbReference>
<comment type="similarity">
    <text evidence="2 9">Belongs to the mitochondrial carrier (TC 2.A.29) family.</text>
</comment>
<evidence type="ECO:0000313" key="14">
    <source>
        <dbReference type="Proteomes" id="UP000256970"/>
    </source>
</evidence>
<dbReference type="AlphaFoldDB" id="A0A383W4B9"/>
<keyword evidence="3 9" id="KW-0813">Transport</keyword>
<feature type="repeat" description="Solcar" evidence="8">
    <location>
        <begin position="24"/>
        <end position="114"/>
    </location>
</feature>
<gene>
    <name evidence="12" type="ORF">BQ4739_LOCUS12074</name>
    <name evidence="13" type="ORF">BQ4739_LOCUS18753</name>
</gene>
<accession>A0A383W4B9</accession>
<organism evidence="12 14">
    <name type="scientific">Tetradesmus obliquus</name>
    <name type="common">Green alga</name>
    <name type="synonym">Acutodesmus obliquus</name>
    <dbReference type="NCBI Taxonomy" id="3088"/>
    <lineage>
        <taxon>Eukaryota</taxon>
        <taxon>Viridiplantae</taxon>
        <taxon>Chlorophyta</taxon>
        <taxon>core chlorophytes</taxon>
        <taxon>Chlorophyceae</taxon>
        <taxon>CS clade</taxon>
        <taxon>Sphaeropleales</taxon>
        <taxon>Scenedesmaceae</taxon>
        <taxon>Tetradesmus</taxon>
    </lineage>
</organism>
<keyword evidence="5" id="KW-0677">Repeat</keyword>
<sequence length="402" mass="43661">MPKRTTASEGSSSSSSKQPEKQQEKQWSHLVAGGVAGCSAVLLLHPFDVVKTRLQVQDGLPGALPAYRGTVDAVRTIVAREGWLGLYAGLAPSLLGSTVSWGAYLYLYERLKAWHRERQGQAQGSKLGTAWNLAAAAQAGAMVCALTNPIWLMKTRLALQQRGSMAAAGGAYRGIADAFVRIGRAEGLAGYYKGFGPSLVLQTAHGAIQFAAYEELKHLAACSGSGSGGGPERQLSSTEVSAYGAASKFLAAVSTYPTQVIRSRLQQRAEGRALVYTSSWQAVALTWQREGLAGFYKGLAPSLMRVMPQSAITLTVYEGLVRLLDEQFGGSGSSGSRDDEQQQQMVAGRQRHRQQQQQQQEVGGEQQQQQQQQRRRFQWQRPWESLTDKMTPLIIADSQAEQ</sequence>
<feature type="region of interest" description="Disordered" evidence="10">
    <location>
        <begin position="1"/>
        <end position="26"/>
    </location>
</feature>
<proteinExistence type="inferred from homology"/>
<evidence type="ECO:0000256" key="6">
    <source>
        <dbReference type="ARBA" id="ARBA00022989"/>
    </source>
</evidence>
<feature type="transmembrane region" description="Helical" evidence="11">
    <location>
        <begin position="84"/>
        <end position="108"/>
    </location>
</feature>
<dbReference type="EMBL" id="FNXT01001092">
    <property type="protein sequence ID" value="SZX71972.1"/>
    <property type="molecule type" value="Genomic_DNA"/>
</dbReference>
<evidence type="ECO:0000313" key="13">
    <source>
        <dbReference type="EMBL" id="SZX78472.1"/>
    </source>
</evidence>
<feature type="transmembrane region" description="Helical" evidence="11">
    <location>
        <begin position="129"/>
        <end position="152"/>
    </location>
</feature>
<keyword evidence="6 11" id="KW-1133">Transmembrane helix</keyword>
<evidence type="ECO:0000256" key="3">
    <source>
        <dbReference type="ARBA" id="ARBA00022448"/>
    </source>
</evidence>
<dbReference type="Gene3D" id="1.50.40.10">
    <property type="entry name" value="Mitochondrial carrier domain"/>
    <property type="match status" value="2"/>
</dbReference>